<feature type="signal peptide" evidence="1">
    <location>
        <begin position="1"/>
        <end position="24"/>
    </location>
</feature>
<dbReference type="OrthoDB" id="10666940at2759"/>
<organism evidence="2 3">
    <name type="scientific">Thalassiosira oceanica</name>
    <name type="common">Marine diatom</name>
    <dbReference type="NCBI Taxonomy" id="159749"/>
    <lineage>
        <taxon>Eukaryota</taxon>
        <taxon>Sar</taxon>
        <taxon>Stramenopiles</taxon>
        <taxon>Ochrophyta</taxon>
        <taxon>Bacillariophyta</taxon>
        <taxon>Coscinodiscophyceae</taxon>
        <taxon>Thalassiosirophycidae</taxon>
        <taxon>Thalassiosirales</taxon>
        <taxon>Thalassiosiraceae</taxon>
        <taxon>Thalassiosira</taxon>
    </lineage>
</organism>
<feature type="chain" id="PRO_5003839875" evidence="1">
    <location>
        <begin position="25"/>
        <end position="252"/>
    </location>
</feature>
<comment type="caution">
    <text evidence="2">The sequence shown here is derived from an EMBL/GenBank/DDBJ whole genome shotgun (WGS) entry which is preliminary data.</text>
</comment>
<dbReference type="EMBL" id="AGNL01017762">
    <property type="protein sequence ID" value="EJK64003.1"/>
    <property type="molecule type" value="Genomic_DNA"/>
</dbReference>
<gene>
    <name evidence="2" type="ORF">THAOC_15307</name>
</gene>
<keyword evidence="3" id="KW-1185">Reference proteome</keyword>
<evidence type="ECO:0000313" key="3">
    <source>
        <dbReference type="Proteomes" id="UP000266841"/>
    </source>
</evidence>
<evidence type="ECO:0000256" key="1">
    <source>
        <dbReference type="SAM" id="SignalP"/>
    </source>
</evidence>
<dbReference type="Proteomes" id="UP000266841">
    <property type="component" value="Unassembled WGS sequence"/>
</dbReference>
<keyword evidence="1" id="KW-0732">Signal</keyword>
<name>K0SCZ7_THAOC</name>
<evidence type="ECO:0000313" key="2">
    <source>
        <dbReference type="EMBL" id="EJK64003.1"/>
    </source>
</evidence>
<protein>
    <submittedName>
        <fullName evidence="2">Uncharacterized protein</fullName>
    </submittedName>
</protein>
<proteinExistence type="predicted"/>
<reference evidence="2 3" key="1">
    <citation type="journal article" date="2012" name="Genome Biol.">
        <title>Genome and low-iron response of an oceanic diatom adapted to chronic iron limitation.</title>
        <authorList>
            <person name="Lommer M."/>
            <person name="Specht M."/>
            <person name="Roy A.S."/>
            <person name="Kraemer L."/>
            <person name="Andreson R."/>
            <person name="Gutowska M.A."/>
            <person name="Wolf J."/>
            <person name="Bergner S.V."/>
            <person name="Schilhabel M.B."/>
            <person name="Klostermeier U.C."/>
            <person name="Beiko R.G."/>
            <person name="Rosenstiel P."/>
            <person name="Hippler M."/>
            <person name="Laroche J."/>
        </authorList>
    </citation>
    <scope>NUCLEOTIDE SEQUENCE [LARGE SCALE GENOMIC DNA]</scope>
    <source>
        <strain evidence="2 3">CCMP1005</strain>
    </source>
</reference>
<dbReference type="AlphaFoldDB" id="K0SCZ7"/>
<accession>K0SCZ7</accession>
<sequence length="252" mass="26858">MALPLLAALLLFSIRLSSLPTTLAFKTPSLTHTRSCYCRSDQGPRILLQQSLGSDDDGADDGDDLPSTAQSMSLASKIQVLSYRAAVGGSALLLTVLAVDDTSFLEGTGANIDALVGKSTLCLPFVCGASSLVCPLPDNRVVRPVTRALGSLTLMSGILAALQLGVAQQYAWGLSLLSLMVVSVREVYYFGPEYKQECGLTLFMLPLMLDADERVPFTTPLCALGCLVLAFGKLFEPLSEDLQKTNSEFLAK</sequence>